<organism evidence="2">
    <name type="scientific">marine sediment metagenome</name>
    <dbReference type="NCBI Taxonomy" id="412755"/>
    <lineage>
        <taxon>unclassified sequences</taxon>
        <taxon>metagenomes</taxon>
        <taxon>ecological metagenomes</taxon>
    </lineage>
</organism>
<dbReference type="AlphaFoldDB" id="X1LIW1"/>
<proteinExistence type="predicted"/>
<dbReference type="InterPro" id="IPR025420">
    <property type="entry name" value="DUF4143"/>
</dbReference>
<evidence type="ECO:0000259" key="1">
    <source>
        <dbReference type="Pfam" id="PF13635"/>
    </source>
</evidence>
<dbReference type="Pfam" id="PF13635">
    <property type="entry name" value="DUF4143"/>
    <property type="match status" value="1"/>
</dbReference>
<evidence type="ECO:0000313" key="2">
    <source>
        <dbReference type="EMBL" id="GAH94073.1"/>
    </source>
</evidence>
<dbReference type="PANTHER" id="PTHR33295">
    <property type="entry name" value="ATPASE"/>
    <property type="match status" value="1"/>
</dbReference>
<name>X1LIW1_9ZZZZ</name>
<sequence length="285" mass="33666">MVFPLSFTEFLHFKNLTFDLDAINYVADEKAELLKALDEYLKYGALPEIVLADEDRKIEIAHSYYQTVIRRDIIERHKIKNEEAIKAVLRLLLNSTSYSISKVYNTLKSLNYEIGKTTLQHYLSYIENSYFMISLPIFSYKIKDQMQYARKVYFIDSVFINAISTKFSKDQGRLYENIVAVELCRKKAENPLLDFYYWKNSRHEEVDFVVKNGTEIEQLIQVCYDISEVDTKKRELRILVKASKELRCSKLLVITEDYEAKEQFKGTKIEFVPLWKWLVSAKSMK</sequence>
<reference evidence="2" key="1">
    <citation type="journal article" date="2014" name="Front. Microbiol.">
        <title>High frequency of phylogenetically diverse reductive dehalogenase-homologous genes in deep subseafloor sedimentary metagenomes.</title>
        <authorList>
            <person name="Kawai M."/>
            <person name="Futagami T."/>
            <person name="Toyoda A."/>
            <person name="Takaki Y."/>
            <person name="Nishi S."/>
            <person name="Hori S."/>
            <person name="Arai W."/>
            <person name="Tsubouchi T."/>
            <person name="Morono Y."/>
            <person name="Uchiyama I."/>
            <person name="Ito T."/>
            <person name="Fujiyama A."/>
            <person name="Inagaki F."/>
            <person name="Takami H."/>
        </authorList>
    </citation>
    <scope>NUCLEOTIDE SEQUENCE</scope>
    <source>
        <strain evidence="2">Expedition CK06-06</strain>
    </source>
</reference>
<comment type="caution">
    <text evidence="2">The sequence shown here is derived from an EMBL/GenBank/DDBJ whole genome shotgun (WGS) entry which is preliminary data.</text>
</comment>
<gene>
    <name evidence="2" type="ORF">S06H3_00712</name>
</gene>
<dbReference type="PANTHER" id="PTHR33295:SF8">
    <property type="entry name" value="AAA+ ATPASE DOMAIN-CONTAINING PROTEIN"/>
    <property type="match status" value="1"/>
</dbReference>
<accession>X1LIW1</accession>
<protein>
    <recommendedName>
        <fullName evidence="1">DUF4143 domain-containing protein</fullName>
    </recommendedName>
</protein>
<feature type="domain" description="DUF4143" evidence="1">
    <location>
        <begin position="70"/>
        <end position="223"/>
    </location>
</feature>
<dbReference type="EMBL" id="BARV01000143">
    <property type="protein sequence ID" value="GAH94073.1"/>
    <property type="molecule type" value="Genomic_DNA"/>
</dbReference>